<feature type="compositionally biased region" description="Pro residues" evidence="1">
    <location>
        <begin position="122"/>
        <end position="131"/>
    </location>
</feature>
<dbReference type="OrthoDB" id="1428943at2759"/>
<protein>
    <recommendedName>
        <fullName evidence="2">Retrotransposon gag domain-containing protein</fullName>
    </recommendedName>
</protein>
<feature type="compositionally biased region" description="Polar residues" evidence="1">
    <location>
        <begin position="312"/>
        <end position="321"/>
    </location>
</feature>
<accession>A0A9W7X5I2</accession>
<name>A0A9W7X5I2_9POAL</name>
<dbReference type="EMBL" id="MU631080">
    <property type="protein sequence ID" value="KAJ1253515.1"/>
    <property type="molecule type" value="Genomic_DNA"/>
</dbReference>
<feature type="domain" description="Retrotransposon gag" evidence="2">
    <location>
        <begin position="194"/>
        <end position="282"/>
    </location>
</feature>
<evidence type="ECO:0000313" key="4">
    <source>
        <dbReference type="Proteomes" id="UP001164776"/>
    </source>
</evidence>
<dbReference type="InterPro" id="IPR021109">
    <property type="entry name" value="Peptidase_aspartic_dom_sf"/>
</dbReference>
<dbReference type="Pfam" id="PF13650">
    <property type="entry name" value="Asp_protease_2"/>
    <property type="match status" value="1"/>
</dbReference>
<dbReference type="CDD" id="cd00303">
    <property type="entry name" value="retropepsin_like"/>
    <property type="match status" value="1"/>
</dbReference>
<dbReference type="Gene3D" id="2.40.70.10">
    <property type="entry name" value="Acid Proteases"/>
    <property type="match status" value="1"/>
</dbReference>
<dbReference type="Pfam" id="PF03732">
    <property type="entry name" value="Retrotrans_gag"/>
    <property type="match status" value="1"/>
</dbReference>
<dbReference type="Proteomes" id="UP001164776">
    <property type="component" value="Unassembled WGS sequence"/>
</dbReference>
<dbReference type="AlphaFoldDB" id="A0A9W7X5I2"/>
<gene>
    <name evidence="3" type="ORF">BS78_K244400</name>
</gene>
<keyword evidence="4" id="KW-1185">Reference proteome</keyword>
<feature type="region of interest" description="Disordered" evidence="1">
    <location>
        <begin position="312"/>
        <end position="368"/>
    </location>
</feature>
<evidence type="ECO:0000256" key="1">
    <source>
        <dbReference type="SAM" id="MobiDB-lite"/>
    </source>
</evidence>
<feature type="compositionally biased region" description="Pro residues" evidence="1">
    <location>
        <begin position="59"/>
        <end position="73"/>
    </location>
</feature>
<feature type="compositionally biased region" description="Low complexity" evidence="1">
    <location>
        <begin position="84"/>
        <end position="98"/>
    </location>
</feature>
<proteinExistence type="predicted"/>
<feature type="region of interest" description="Disordered" evidence="1">
    <location>
        <begin position="1"/>
        <end position="21"/>
    </location>
</feature>
<sequence>MVSRMPGDDDNSSDATSASAAANNVVLEQKIDHLTKAPTWPLRWQTSSCASMRLTATPNPHPRPPPPPNPPNFPYGLPGYGGIPALPGPSSISPSASSMPPPSTAPQTSKPLPLHQISLPPSTSPTPSLPPLIQPAQSSLPVSMTGHQTDGLIPRYHKLEFPTFGGKEDPLGWLNRCEQFFKGQRTLEGDKVWLAFYHLTGVAQPWFTMVERTNPTMSWATFKDLCNDCFGPLLRNNPLGELARLHFRTTIKDYQERFSTLLCHADPMAPVQQVQIFTAGLPDRIHIDVKLLQPQDLQQAFRLTRAYERRSQSVNVFQQQHPSGRSTRPSRPSVPVPVLAAPDPATTTPAGTAQTPSPRPFKRLTPSEMAKRRRQGLCYNCDEPYVHGHRCQRLFYLKVTNFDEEDPPATTEDDQDDREPVFSLHALTGICTEDTMQLKVYINGQELVAFLDTGSTHNFVNYATARKIGLTLEPTPGRHVKVGNGDFVFCQGRTQPRSQLSMRSSILTPMQSHWTHSTSSLGWRSSGLSNRSYGTWTTFAWPSGAATTASNGKALGRLTPTLQRRLFALRAVSTNPAPMMDRLLQSFEHVFAEPRTVPLARSCDHRIHLKPRTASAAVCPYHYPQL</sequence>
<reference evidence="3 4" key="1">
    <citation type="submission" date="2022-10" db="EMBL/GenBank/DDBJ databases">
        <title>WGS assembly of Paspalum vaginatum 540-79.</title>
        <authorList>
            <person name="Sun G."/>
            <person name="Wase N."/>
            <person name="Shu S."/>
            <person name="Jenkins J."/>
            <person name="Zhou B."/>
            <person name="Torres-Rodriguez J."/>
            <person name="Chen C."/>
            <person name="Sandor L."/>
            <person name="Plott C."/>
            <person name="Yoshinga Y."/>
            <person name="Daum C."/>
            <person name="Qi P."/>
            <person name="Barry K."/>
            <person name="Lipzen A."/>
            <person name="Berry L."/>
            <person name="Pedersen C."/>
            <person name="Gottilla T."/>
            <person name="Foltz A."/>
            <person name="Yu H."/>
            <person name="O'Malley R."/>
            <person name="Zhang C."/>
            <person name="Devos K."/>
            <person name="Sigmon B."/>
            <person name="Yu B."/>
            <person name="Obata T."/>
            <person name="Schmutz J."/>
            <person name="Schnable J."/>
        </authorList>
    </citation>
    <scope>NUCLEOTIDE SEQUENCE [LARGE SCALE GENOMIC DNA]</scope>
    <source>
        <strain evidence="4">cv. 540-79</strain>
    </source>
</reference>
<organism evidence="3 4">
    <name type="scientific">Paspalum vaginatum</name>
    <name type="common">seashore paspalum</name>
    <dbReference type="NCBI Taxonomy" id="158149"/>
    <lineage>
        <taxon>Eukaryota</taxon>
        <taxon>Viridiplantae</taxon>
        <taxon>Streptophyta</taxon>
        <taxon>Embryophyta</taxon>
        <taxon>Tracheophyta</taxon>
        <taxon>Spermatophyta</taxon>
        <taxon>Magnoliopsida</taxon>
        <taxon>Liliopsida</taxon>
        <taxon>Poales</taxon>
        <taxon>Poaceae</taxon>
        <taxon>PACMAD clade</taxon>
        <taxon>Panicoideae</taxon>
        <taxon>Andropogonodae</taxon>
        <taxon>Paspaleae</taxon>
        <taxon>Paspalinae</taxon>
        <taxon>Paspalum</taxon>
    </lineage>
</organism>
<dbReference type="InterPro" id="IPR005162">
    <property type="entry name" value="Retrotrans_gag_dom"/>
</dbReference>
<feature type="compositionally biased region" description="Low complexity" evidence="1">
    <location>
        <begin position="322"/>
        <end position="356"/>
    </location>
</feature>
<dbReference type="SUPFAM" id="SSF50630">
    <property type="entry name" value="Acid proteases"/>
    <property type="match status" value="1"/>
</dbReference>
<evidence type="ECO:0000313" key="3">
    <source>
        <dbReference type="EMBL" id="KAJ1253515.1"/>
    </source>
</evidence>
<evidence type="ECO:0000259" key="2">
    <source>
        <dbReference type="Pfam" id="PF03732"/>
    </source>
</evidence>
<comment type="caution">
    <text evidence="3">The sequence shown here is derived from an EMBL/GenBank/DDBJ whole genome shotgun (WGS) entry which is preliminary data.</text>
</comment>
<feature type="region of interest" description="Disordered" evidence="1">
    <location>
        <begin position="53"/>
        <end position="131"/>
    </location>
</feature>